<dbReference type="InterPro" id="IPR008271">
    <property type="entry name" value="Ser/Thr_kinase_AS"/>
</dbReference>
<proteinExistence type="inferred from homology"/>
<evidence type="ECO:0000256" key="6">
    <source>
        <dbReference type="ARBA" id="ARBA00022777"/>
    </source>
</evidence>
<protein>
    <recommendedName>
        <fullName evidence="1">non-specific serine/threonine protein kinase</fullName>
        <ecNumber evidence="1">2.7.11.1</ecNumber>
    </recommendedName>
    <alternativeName>
        <fullName evidence="10">Heme-regulated eukaryotic initiation factor eIF-2-alpha kinase</fullName>
    </alternativeName>
</protein>
<dbReference type="CDD" id="cd13996">
    <property type="entry name" value="STKc_EIF2AK"/>
    <property type="match status" value="1"/>
</dbReference>
<dbReference type="PROSITE" id="PS00107">
    <property type="entry name" value="PROTEIN_KINASE_ATP"/>
    <property type="match status" value="1"/>
</dbReference>
<sequence length="654" mass="73828">MLYHDSGSLSATSATDTLALDQALSLREGGRLKDISANRHGRLLFTALLENFCQLYDSDPSRSRRLFTLICQTLKRIGIVDEEYIDELAGIRSTYQSALHHLITQAREVLFEEDHDKKVPLPIKPYVPERSYEELQGALQRISLSEGSNPSNSPKQDSQSSNFTYYSWLHTKHSRYVNDFDELHMLGKGGFGAVYRVRNRVDGAEYAMKKVFPTFQQVPYTKIFREIKSLAKLDHPNIVRYYASWLENASEVVPNVRNPSVSSTKMIQGLESLDISRDDSITVANNEDSVYSDDRSNNDSIIFAADISGQSDNIYFQKASPEASESGNSSHGEDSENKYGSSYDEIIENPGNTSALYASTIAPLNCFVLYIQMQLCTDDLESYLFRRNSKISFPLSIVDTRIHIQLFRAILHGVVYIHEVAHLIHRDIKPSNIFLAKSLTFDRGSVPLYNYRDNANNGLSNYTPKLGDFGLVIDNEGKTLNSVSFSKDLQHVSQVNATQHVGTMSYAAPELLDALASHSNVPVSEAIDIFALGIVLFELLYPFDTAMERALRLRDLRQGVLPDEFIEKHGCESSLILWMTAKDPSKRPMLSDVLKCDLLPSYSEEVLSEKGEILLSPLSAATDHCYWEGIIQENKQLREENARLRNELEELKKR</sequence>
<dbReference type="InterPro" id="IPR017441">
    <property type="entry name" value="Protein_kinase_ATP_BS"/>
</dbReference>
<organism evidence="15 16">
    <name type="scientific">Schizosaccharomyces octosporus (strain yFS286)</name>
    <name type="common">Fission yeast</name>
    <name type="synonym">Octosporomyces octosporus</name>
    <dbReference type="NCBI Taxonomy" id="483514"/>
    <lineage>
        <taxon>Eukaryota</taxon>
        <taxon>Fungi</taxon>
        <taxon>Dikarya</taxon>
        <taxon>Ascomycota</taxon>
        <taxon>Taphrinomycotina</taxon>
        <taxon>Schizosaccharomycetes</taxon>
        <taxon>Schizosaccharomycetales</taxon>
        <taxon>Schizosaccharomycetaceae</taxon>
        <taxon>Schizosaccharomyces</taxon>
    </lineage>
</organism>
<evidence type="ECO:0000259" key="14">
    <source>
        <dbReference type="PROSITE" id="PS50011"/>
    </source>
</evidence>
<dbReference type="AlphaFoldDB" id="S9Q4U2"/>
<evidence type="ECO:0000256" key="10">
    <source>
        <dbReference type="ARBA" id="ARBA00042914"/>
    </source>
</evidence>
<feature type="binding site" evidence="11">
    <location>
        <position position="209"/>
    </location>
    <ligand>
        <name>ATP</name>
        <dbReference type="ChEBI" id="CHEBI:30616"/>
    </ligand>
</feature>
<comment type="similarity">
    <text evidence="9">Belongs to the protein kinase superfamily. Ser/Thr protein kinase family. GCN2 subfamily.</text>
</comment>
<dbReference type="EMBL" id="KE503206">
    <property type="protein sequence ID" value="EPX74638.1"/>
    <property type="molecule type" value="Genomic_DNA"/>
</dbReference>
<dbReference type="Gene3D" id="3.30.200.20">
    <property type="entry name" value="Phosphorylase Kinase, domain 1"/>
    <property type="match status" value="1"/>
</dbReference>
<gene>
    <name evidence="15" type="ORF">SOCG_02121</name>
</gene>
<evidence type="ECO:0000256" key="1">
    <source>
        <dbReference type="ARBA" id="ARBA00012513"/>
    </source>
</evidence>
<dbReference type="RefSeq" id="XP_013016069.1">
    <property type="nucleotide sequence ID" value="XM_013160615.1"/>
</dbReference>
<evidence type="ECO:0000256" key="12">
    <source>
        <dbReference type="SAM" id="Coils"/>
    </source>
</evidence>
<keyword evidence="5 11" id="KW-0547">Nucleotide-binding</keyword>
<dbReference type="HOGENOM" id="CLU_000288_134_1_1"/>
<dbReference type="GO" id="GO:0005524">
    <property type="term" value="F:ATP binding"/>
    <property type="evidence" value="ECO:0007669"/>
    <property type="project" value="UniProtKB-UniRule"/>
</dbReference>
<evidence type="ECO:0000256" key="13">
    <source>
        <dbReference type="SAM" id="MobiDB-lite"/>
    </source>
</evidence>
<feature type="domain" description="Protein kinase" evidence="14">
    <location>
        <begin position="180"/>
        <end position="602"/>
    </location>
</feature>
<evidence type="ECO:0000256" key="8">
    <source>
        <dbReference type="ARBA" id="ARBA00023193"/>
    </source>
</evidence>
<keyword evidence="3" id="KW-0597">Phosphoprotein</keyword>
<dbReference type="GO" id="GO:1990625">
    <property type="term" value="P:negative regulation of cytoplasmic translational initiation in response to stress"/>
    <property type="evidence" value="ECO:0007669"/>
    <property type="project" value="EnsemblFungi"/>
</dbReference>
<evidence type="ECO:0000256" key="9">
    <source>
        <dbReference type="ARBA" id="ARBA00037982"/>
    </source>
</evidence>
<evidence type="ECO:0000256" key="5">
    <source>
        <dbReference type="ARBA" id="ARBA00022741"/>
    </source>
</evidence>
<dbReference type="OrthoDB" id="1405469at2759"/>
<dbReference type="PANTHER" id="PTHR11042:SF187">
    <property type="entry name" value="EUKARYOTIC TRANSLATION INITIATION FACTOR 2-ALPHA KINASE 2"/>
    <property type="match status" value="1"/>
</dbReference>
<dbReference type="GO" id="GO:0005737">
    <property type="term" value="C:cytoplasm"/>
    <property type="evidence" value="ECO:0007669"/>
    <property type="project" value="TreeGrafter"/>
</dbReference>
<dbReference type="InterPro" id="IPR011009">
    <property type="entry name" value="Kinase-like_dom_sf"/>
</dbReference>
<evidence type="ECO:0000256" key="7">
    <source>
        <dbReference type="ARBA" id="ARBA00022840"/>
    </source>
</evidence>
<dbReference type="GeneID" id="25031099"/>
<dbReference type="GO" id="GO:0070314">
    <property type="term" value="P:G1 to G0 transition"/>
    <property type="evidence" value="ECO:0007669"/>
    <property type="project" value="EnsemblFungi"/>
</dbReference>
<keyword evidence="12" id="KW-0175">Coiled coil</keyword>
<keyword evidence="2" id="KW-0723">Serine/threonine-protein kinase</keyword>
<keyword evidence="8" id="KW-0652">Protein synthesis inhibitor</keyword>
<dbReference type="Pfam" id="PF22949">
    <property type="entry name" value="HRI2_3H"/>
    <property type="match status" value="1"/>
</dbReference>
<keyword evidence="16" id="KW-1185">Reference proteome</keyword>
<dbReference type="EC" id="2.7.11.1" evidence="1"/>
<dbReference type="Gene3D" id="1.10.510.10">
    <property type="entry name" value="Transferase(Phosphotransferase) domain 1"/>
    <property type="match status" value="1"/>
</dbReference>
<evidence type="ECO:0000256" key="4">
    <source>
        <dbReference type="ARBA" id="ARBA00022679"/>
    </source>
</evidence>
<feature type="coiled-coil region" evidence="12">
    <location>
        <begin position="627"/>
        <end position="654"/>
    </location>
</feature>
<accession>S9Q4U2</accession>
<dbReference type="PANTHER" id="PTHR11042">
    <property type="entry name" value="EUKARYOTIC TRANSLATION INITIATION FACTOR 2-ALPHA KINASE EIF2-ALPHA KINASE -RELATED"/>
    <property type="match status" value="1"/>
</dbReference>
<dbReference type="Pfam" id="PF00069">
    <property type="entry name" value="Pkinase"/>
    <property type="match status" value="2"/>
</dbReference>
<dbReference type="Proteomes" id="UP000016088">
    <property type="component" value="Unassembled WGS sequence"/>
</dbReference>
<feature type="region of interest" description="Disordered" evidence="13">
    <location>
        <begin position="319"/>
        <end position="344"/>
    </location>
</feature>
<dbReference type="eggNOG" id="KOG1035">
    <property type="taxonomic scope" value="Eukaryota"/>
</dbReference>
<dbReference type="GO" id="GO:0005634">
    <property type="term" value="C:nucleus"/>
    <property type="evidence" value="ECO:0007669"/>
    <property type="project" value="TreeGrafter"/>
</dbReference>
<evidence type="ECO:0000256" key="2">
    <source>
        <dbReference type="ARBA" id="ARBA00022527"/>
    </source>
</evidence>
<dbReference type="SUPFAM" id="SSF56112">
    <property type="entry name" value="Protein kinase-like (PK-like)"/>
    <property type="match status" value="1"/>
</dbReference>
<evidence type="ECO:0000313" key="15">
    <source>
        <dbReference type="EMBL" id="EPX74638.1"/>
    </source>
</evidence>
<evidence type="ECO:0000256" key="3">
    <source>
        <dbReference type="ARBA" id="ARBA00022553"/>
    </source>
</evidence>
<dbReference type="PROSITE" id="PS50011">
    <property type="entry name" value="PROTEIN_KINASE_DOM"/>
    <property type="match status" value="1"/>
</dbReference>
<dbReference type="PROSITE" id="PS00108">
    <property type="entry name" value="PROTEIN_KINASE_ST"/>
    <property type="match status" value="1"/>
</dbReference>
<evidence type="ECO:0000256" key="11">
    <source>
        <dbReference type="PROSITE-ProRule" id="PRU10141"/>
    </source>
</evidence>
<keyword evidence="4" id="KW-0808">Transferase</keyword>
<dbReference type="InterPro" id="IPR054521">
    <property type="entry name" value="HRI2_3H"/>
</dbReference>
<dbReference type="OMA" id="WDWIADR"/>
<evidence type="ECO:0000313" key="16">
    <source>
        <dbReference type="Proteomes" id="UP000016088"/>
    </source>
</evidence>
<dbReference type="GO" id="GO:0004694">
    <property type="term" value="F:eukaryotic translation initiation factor 2alpha kinase activity"/>
    <property type="evidence" value="ECO:0007669"/>
    <property type="project" value="EnsemblFungi"/>
</dbReference>
<reference evidence="15 16" key="1">
    <citation type="journal article" date="2011" name="Science">
        <title>Comparative functional genomics of the fission yeasts.</title>
        <authorList>
            <person name="Rhind N."/>
            <person name="Chen Z."/>
            <person name="Yassour M."/>
            <person name="Thompson D.A."/>
            <person name="Haas B.J."/>
            <person name="Habib N."/>
            <person name="Wapinski I."/>
            <person name="Roy S."/>
            <person name="Lin M.F."/>
            <person name="Heiman D.I."/>
            <person name="Young S.K."/>
            <person name="Furuya K."/>
            <person name="Guo Y."/>
            <person name="Pidoux A."/>
            <person name="Chen H.M."/>
            <person name="Robbertse B."/>
            <person name="Goldberg J.M."/>
            <person name="Aoki K."/>
            <person name="Bayne E.H."/>
            <person name="Berlin A.M."/>
            <person name="Desjardins C.A."/>
            <person name="Dobbs E."/>
            <person name="Dukaj L."/>
            <person name="Fan L."/>
            <person name="FitzGerald M.G."/>
            <person name="French C."/>
            <person name="Gujja S."/>
            <person name="Hansen K."/>
            <person name="Keifenheim D."/>
            <person name="Levin J.Z."/>
            <person name="Mosher R.A."/>
            <person name="Mueller C.A."/>
            <person name="Pfiffner J."/>
            <person name="Priest M."/>
            <person name="Russ C."/>
            <person name="Smialowska A."/>
            <person name="Swoboda P."/>
            <person name="Sykes S.M."/>
            <person name="Vaughn M."/>
            <person name="Vengrova S."/>
            <person name="Yoder R."/>
            <person name="Zeng Q."/>
            <person name="Allshire R."/>
            <person name="Baulcombe D."/>
            <person name="Birren B.W."/>
            <person name="Brown W."/>
            <person name="Ekwall K."/>
            <person name="Kellis M."/>
            <person name="Leatherwood J."/>
            <person name="Levin H."/>
            <person name="Margalit H."/>
            <person name="Martienssen R."/>
            <person name="Nieduszynski C.A."/>
            <person name="Spatafora J.W."/>
            <person name="Friedman N."/>
            <person name="Dalgaard J.Z."/>
            <person name="Baumann P."/>
            <person name="Niki H."/>
            <person name="Regev A."/>
            <person name="Nusbaum C."/>
        </authorList>
    </citation>
    <scope>NUCLEOTIDE SEQUENCE [LARGE SCALE GENOMIC DNA]</scope>
    <source>
        <strain evidence="16">yFS286</strain>
    </source>
</reference>
<dbReference type="InterPro" id="IPR050339">
    <property type="entry name" value="CC_SR_Kinase"/>
</dbReference>
<dbReference type="InterPro" id="IPR000719">
    <property type="entry name" value="Prot_kinase_dom"/>
</dbReference>
<keyword evidence="7 11" id="KW-0067">ATP-binding</keyword>
<keyword evidence="6 15" id="KW-0418">Kinase</keyword>
<dbReference type="SMART" id="SM00220">
    <property type="entry name" value="S_TKc"/>
    <property type="match status" value="1"/>
</dbReference>
<name>S9Q4U2_SCHOY</name>
<dbReference type="VEuPathDB" id="FungiDB:SOCG_02121"/>